<evidence type="ECO:0000256" key="1">
    <source>
        <dbReference type="SAM" id="Phobius"/>
    </source>
</evidence>
<dbReference type="Proteomes" id="UP000001542">
    <property type="component" value="Unassembled WGS sequence"/>
</dbReference>
<evidence type="ECO:0000313" key="3">
    <source>
        <dbReference type="Proteomes" id="UP000001542"/>
    </source>
</evidence>
<dbReference type="OMA" id="WIINNTD"/>
<keyword evidence="1" id="KW-0472">Membrane</keyword>
<accession>A2FTT3</accession>
<keyword evidence="3" id="KW-1185">Reference proteome</keyword>
<dbReference type="RefSeq" id="XP_001304620.1">
    <property type="nucleotide sequence ID" value="XM_001304619.1"/>
</dbReference>
<feature type="transmembrane region" description="Helical" evidence="1">
    <location>
        <begin position="20"/>
        <end position="38"/>
    </location>
</feature>
<feature type="transmembrane region" description="Helical" evidence="1">
    <location>
        <begin position="316"/>
        <end position="336"/>
    </location>
</feature>
<gene>
    <name evidence="2" type="ORF">TVAG_092760</name>
</gene>
<dbReference type="AlphaFoldDB" id="A2FTT3"/>
<feature type="transmembrane region" description="Helical" evidence="1">
    <location>
        <begin position="85"/>
        <end position="104"/>
    </location>
</feature>
<feature type="transmembrane region" description="Helical" evidence="1">
    <location>
        <begin position="342"/>
        <end position="359"/>
    </location>
</feature>
<feature type="transmembrane region" description="Helical" evidence="1">
    <location>
        <begin position="59"/>
        <end position="79"/>
    </location>
</feature>
<reference evidence="2" key="2">
    <citation type="journal article" date="2007" name="Science">
        <title>Draft genome sequence of the sexually transmitted pathogen Trichomonas vaginalis.</title>
        <authorList>
            <person name="Carlton J.M."/>
            <person name="Hirt R.P."/>
            <person name="Silva J.C."/>
            <person name="Delcher A.L."/>
            <person name="Schatz M."/>
            <person name="Zhao Q."/>
            <person name="Wortman J.R."/>
            <person name="Bidwell S.L."/>
            <person name="Alsmark U.C.M."/>
            <person name="Besteiro S."/>
            <person name="Sicheritz-Ponten T."/>
            <person name="Noel C.J."/>
            <person name="Dacks J.B."/>
            <person name="Foster P.G."/>
            <person name="Simillion C."/>
            <person name="Van de Peer Y."/>
            <person name="Miranda-Saavedra D."/>
            <person name="Barton G.J."/>
            <person name="Westrop G.D."/>
            <person name="Mueller S."/>
            <person name="Dessi D."/>
            <person name="Fiori P.L."/>
            <person name="Ren Q."/>
            <person name="Paulsen I."/>
            <person name="Zhang H."/>
            <person name="Bastida-Corcuera F.D."/>
            <person name="Simoes-Barbosa A."/>
            <person name="Brown M.T."/>
            <person name="Hayes R.D."/>
            <person name="Mukherjee M."/>
            <person name="Okumura C.Y."/>
            <person name="Schneider R."/>
            <person name="Smith A.J."/>
            <person name="Vanacova S."/>
            <person name="Villalvazo M."/>
            <person name="Haas B.J."/>
            <person name="Pertea M."/>
            <person name="Feldblyum T.V."/>
            <person name="Utterback T.R."/>
            <person name="Shu C.L."/>
            <person name="Osoegawa K."/>
            <person name="de Jong P.J."/>
            <person name="Hrdy I."/>
            <person name="Horvathova L."/>
            <person name="Zubacova Z."/>
            <person name="Dolezal P."/>
            <person name="Malik S.B."/>
            <person name="Logsdon J.M. Jr."/>
            <person name="Henze K."/>
            <person name="Gupta A."/>
            <person name="Wang C.C."/>
            <person name="Dunne R.L."/>
            <person name="Upcroft J.A."/>
            <person name="Upcroft P."/>
            <person name="White O."/>
            <person name="Salzberg S.L."/>
            <person name="Tang P."/>
            <person name="Chiu C.-H."/>
            <person name="Lee Y.-S."/>
            <person name="Embley T.M."/>
            <person name="Coombs G.H."/>
            <person name="Mottram J.C."/>
            <person name="Tachezy J."/>
            <person name="Fraser-Liggett C.M."/>
            <person name="Johnson P.J."/>
        </authorList>
    </citation>
    <scope>NUCLEOTIDE SEQUENCE [LARGE SCALE GENOMIC DNA]</scope>
    <source>
        <strain evidence="2">G3</strain>
    </source>
</reference>
<dbReference type="EMBL" id="DS114017">
    <property type="protein sequence ID" value="EAX91690.1"/>
    <property type="molecule type" value="Genomic_DNA"/>
</dbReference>
<feature type="transmembrane region" description="Helical" evidence="1">
    <location>
        <begin position="244"/>
        <end position="263"/>
    </location>
</feature>
<sequence>MLNALIWDGLLNEGYYTHGASFGDFPFHMNIISSFVYGCNKNRKHLFDLVSPFYAHKELAYPFIPNYYSSVLISCYGVSIHDATVFPSIPVSIALYIILVDLIFEFTKSEFAAIIGVYLFTYNGGMGFTHFFYEKYRQSWFIDYVHYWDDDWKEFWLQAVSHVLLPQRASLFSMPIAWSVILILMRCNERGSATEFIAAGLLVALLPQIHPHSIIALAQWGVVFALITFPYKKVEKMPRFIMRYMCLGITAIVFGAFQCIPLIGRSTQNDFMKIQPINRGEFEKDIITLWCRGLGPFIVMALIHSPLILNKTQWKFYIPSIVVFLLGNIIYYQPWALDNTKVFYAAFIPLATASVSLFMKKLTKFGFLGVVTFIVLFMFSIFSGILSVYVTWKTRSIEWDIYAASYNSANFIINNTPPDSIWISDNQHQNPIVTLAGRQIFVGYIGWLMNHGLDFESRQEIMNRLVDNPEDTTEIDEFNITYVGVRYSDPEYPFYPPDNSTKWSHIYSSVAFDIWQRTSEK</sequence>
<dbReference type="KEGG" id="tva:4749391"/>
<feature type="transmembrane region" description="Helical" evidence="1">
    <location>
        <begin position="215"/>
        <end position="232"/>
    </location>
</feature>
<name>A2FTT3_TRIV3</name>
<proteinExistence type="predicted"/>
<dbReference type="OrthoDB" id="10263533at2759"/>
<keyword evidence="1" id="KW-0812">Transmembrane</keyword>
<dbReference type="InParanoid" id="A2FTT3"/>
<feature type="transmembrane region" description="Helical" evidence="1">
    <location>
        <begin position="111"/>
        <end position="133"/>
    </location>
</feature>
<organism evidence="2 3">
    <name type="scientific">Trichomonas vaginalis (strain ATCC PRA-98 / G3)</name>
    <dbReference type="NCBI Taxonomy" id="412133"/>
    <lineage>
        <taxon>Eukaryota</taxon>
        <taxon>Metamonada</taxon>
        <taxon>Parabasalia</taxon>
        <taxon>Trichomonadida</taxon>
        <taxon>Trichomonadidae</taxon>
        <taxon>Trichomonas</taxon>
    </lineage>
</organism>
<protein>
    <recommendedName>
        <fullName evidence="4">Glycosyltransferase RgtA/B/C/D-like domain-containing protein</fullName>
    </recommendedName>
</protein>
<evidence type="ECO:0000313" key="2">
    <source>
        <dbReference type="EMBL" id="EAX91690.1"/>
    </source>
</evidence>
<evidence type="ECO:0008006" key="4">
    <source>
        <dbReference type="Google" id="ProtNLM"/>
    </source>
</evidence>
<feature type="transmembrane region" description="Helical" evidence="1">
    <location>
        <begin position="287"/>
        <end position="309"/>
    </location>
</feature>
<keyword evidence="1" id="KW-1133">Transmembrane helix</keyword>
<dbReference type="VEuPathDB" id="TrichDB:TVAGG3_0060670"/>
<dbReference type="VEuPathDB" id="TrichDB:TVAG_092760"/>
<reference evidence="2" key="1">
    <citation type="submission" date="2006-10" db="EMBL/GenBank/DDBJ databases">
        <authorList>
            <person name="Amadeo P."/>
            <person name="Zhao Q."/>
            <person name="Wortman J."/>
            <person name="Fraser-Liggett C."/>
            <person name="Carlton J."/>
        </authorList>
    </citation>
    <scope>NUCLEOTIDE SEQUENCE</scope>
    <source>
        <strain evidence="2">G3</strain>
    </source>
</reference>
<feature type="transmembrane region" description="Helical" evidence="1">
    <location>
        <begin position="366"/>
        <end position="392"/>
    </location>
</feature>